<feature type="compositionally biased region" description="Low complexity" evidence="1">
    <location>
        <begin position="155"/>
        <end position="243"/>
    </location>
</feature>
<evidence type="ECO:0008006" key="4">
    <source>
        <dbReference type="Google" id="ProtNLM"/>
    </source>
</evidence>
<feature type="region of interest" description="Disordered" evidence="1">
    <location>
        <begin position="141"/>
        <end position="243"/>
    </location>
</feature>
<keyword evidence="3" id="KW-1185">Reference proteome</keyword>
<dbReference type="RefSeq" id="WP_157167502.1">
    <property type="nucleotide sequence ID" value="NZ_WPNZ01000014.1"/>
</dbReference>
<proteinExistence type="predicted"/>
<evidence type="ECO:0000313" key="3">
    <source>
        <dbReference type="Proteomes" id="UP000483802"/>
    </source>
</evidence>
<organism evidence="2 3">
    <name type="scientific">Streptomyces typhae</name>
    <dbReference type="NCBI Taxonomy" id="2681492"/>
    <lineage>
        <taxon>Bacteria</taxon>
        <taxon>Bacillati</taxon>
        <taxon>Actinomycetota</taxon>
        <taxon>Actinomycetes</taxon>
        <taxon>Kitasatosporales</taxon>
        <taxon>Streptomycetaceae</taxon>
        <taxon>Streptomyces</taxon>
    </lineage>
</organism>
<dbReference type="Proteomes" id="UP000483802">
    <property type="component" value="Unassembled WGS sequence"/>
</dbReference>
<sequence>MPITDDVRKTLTDPKPLYFFAGGADLAYQQAKKVPGLIEQLAAEAPARIDAVRNTDPKDVQDKAAARAKEAREVIQAKVGEFFGSLDTDLKKLGEGAQDLALRSVGVAVEYAVQAREKYDQVAEHGEQTVRSWRGEAAEGLTDLAVQVEPDEAANGEGAASSGTGSNSASSDTGASDSGPSAAATSSSTSTSTSTSTDKPAAKKSTTTAKKPAAKKTAPSSTASTSTNTSTSTTAKKTTPPAK</sequence>
<name>A0A6L6X2C7_9ACTN</name>
<dbReference type="EMBL" id="WPNZ01000014">
    <property type="protein sequence ID" value="MVO87975.1"/>
    <property type="molecule type" value="Genomic_DNA"/>
</dbReference>
<comment type="caution">
    <text evidence="2">The sequence shown here is derived from an EMBL/GenBank/DDBJ whole genome shotgun (WGS) entry which is preliminary data.</text>
</comment>
<dbReference type="AlphaFoldDB" id="A0A6L6X2C7"/>
<reference evidence="2 3" key="1">
    <citation type="submission" date="2019-11" db="EMBL/GenBank/DDBJ databases">
        <title>Streptomyces typhae sp. nov., a novel endophytic actinomycete isolated from the root of cattail pollen (Typha angustifolia L.).</title>
        <authorList>
            <person name="Peng C."/>
        </authorList>
    </citation>
    <scope>NUCLEOTIDE SEQUENCE [LARGE SCALE GENOMIC DNA]</scope>
    <source>
        <strain evidence="3">p1417</strain>
    </source>
</reference>
<accession>A0A6L6X2C7</accession>
<evidence type="ECO:0000313" key="2">
    <source>
        <dbReference type="EMBL" id="MVO87975.1"/>
    </source>
</evidence>
<evidence type="ECO:0000256" key="1">
    <source>
        <dbReference type="SAM" id="MobiDB-lite"/>
    </source>
</evidence>
<protein>
    <recommendedName>
        <fullName evidence="4">Heparin binding hemagglutinin HbhA</fullName>
    </recommendedName>
</protein>
<gene>
    <name evidence="2" type="ORF">GPA10_25255</name>
</gene>